<gene>
    <name evidence="2" type="ORF">SAMN05421640_3765</name>
</gene>
<dbReference type="InterPro" id="IPR027417">
    <property type="entry name" value="P-loop_NTPase"/>
</dbReference>
<organism evidence="2 3">
    <name type="scientific">Ekhidna lutea</name>
    <dbReference type="NCBI Taxonomy" id="447679"/>
    <lineage>
        <taxon>Bacteria</taxon>
        <taxon>Pseudomonadati</taxon>
        <taxon>Bacteroidota</taxon>
        <taxon>Cytophagia</taxon>
        <taxon>Cytophagales</taxon>
        <taxon>Reichenbachiellaceae</taxon>
        <taxon>Ekhidna</taxon>
    </lineage>
</organism>
<dbReference type="Gene3D" id="3.40.50.300">
    <property type="entry name" value="P-loop containing nucleotide triphosphate hydrolases"/>
    <property type="match status" value="1"/>
</dbReference>
<dbReference type="AlphaFoldDB" id="A0A239MAH6"/>
<reference evidence="2 3" key="1">
    <citation type="submission" date="2017-06" db="EMBL/GenBank/DDBJ databases">
        <authorList>
            <person name="Kim H.J."/>
            <person name="Triplett B.A."/>
        </authorList>
    </citation>
    <scope>NUCLEOTIDE SEQUENCE [LARGE SCALE GENOMIC DNA]</scope>
    <source>
        <strain evidence="2 3">DSM 19307</strain>
    </source>
</reference>
<dbReference type="InterPro" id="IPR029464">
    <property type="entry name" value="HSDR_N"/>
</dbReference>
<evidence type="ECO:0000259" key="1">
    <source>
        <dbReference type="Pfam" id="PF13588"/>
    </source>
</evidence>
<sequence>MNEEDVRGKILLPFLSNLGFGESEVFLENSFTIRLGKSRIKTGRSDILCKRHGQNLFVIELKKDSKSIDQNDIEQGISYARLLQDNIAPFTIITNGKDTKIFDTISREDLTGSKISEKSSFWKDGCTISTDFDLKIRYEALKNFISFSPANLKLFCKNQVQDRMGTIIGNIENPYSKFIKELHVQRQDLQSEFTKFITSNTSVFGLIGDAGVGKTSAICSLTLQQLEAGIVFFYNAALINKSPLEHIAQDLNLAFSSRAESDVILKKLDELGRFLNQDVTIFIDAIDEHTGSNLALELSEIALIVRNLERIKICISCKSNIWDSVLRKNSNPTHLFEELHKFHPPISKLNNCPGFLLENFTNEELDSIIPLYQKTFGFKGQISDSILKELRNGFFLRIFSEVYSQREIPQEIDDKKLIKKYLKQSLDKTHLGFEVGARILSKIGQVITNHKYSSWEAFRDEGLDIESLVEKLDFQTDETIPEDLFTRNILIKSSIEDSYNVSFYYSKIRDYVICFHSYKLDKLSDDEFYDSLELFYENHIGQSAITFYVRNAPPSHKAALVKFIKDKSHQYANDYNSYLEHHFKRLKTKFDPKTDGNIGIFLPEDLFFGHGYALFPLGSNSQNIVQFENLSLNSNHQDLFFHKGVQSIHGSFYPLLIRDQAKSIQENIFKQLKEIIKKGRISVYNSDILLLEQVSTILYYYHQKLGYSFSISDFYLPRFDLIYPIDLNELKYRLYKFRAIEHYKRENYRSKPRLDSTAIEVMANRAVEEQIEIPPLNVHGDFPPFEELNKIVDILLGKGYSVLSEHHLPCPDISIADTKELQEKNRKFELSKIRPSQFSEAQARLYVETFIRHFDTSYSKFIEYAFPTFKEQFHFYTTSPHEYFIYMKDEDILKWGVIGYRKSTDKKVKIHYKQYTSSNEPFEKGETKVLIGFSLDQILHNGYYDVIKTVDHINTPKVDDFCVLRNWIYKFLKNDTKELFKENNV</sequence>
<evidence type="ECO:0000313" key="3">
    <source>
        <dbReference type="Proteomes" id="UP000198393"/>
    </source>
</evidence>
<feature type="domain" description="Type I restriction enzyme R protein N-terminal" evidence="1">
    <location>
        <begin position="2"/>
        <end position="104"/>
    </location>
</feature>
<dbReference type="Gene3D" id="3.90.1570.30">
    <property type="match status" value="1"/>
</dbReference>
<keyword evidence="3" id="KW-1185">Reference proteome</keyword>
<name>A0A239MAH6_EKHLU</name>
<dbReference type="EMBL" id="FZPD01000008">
    <property type="protein sequence ID" value="SNT39746.1"/>
    <property type="molecule type" value="Genomic_DNA"/>
</dbReference>
<proteinExistence type="predicted"/>
<dbReference type="OrthoDB" id="9759819at2"/>
<dbReference type="Pfam" id="PF13588">
    <property type="entry name" value="HSDR_N_2"/>
    <property type="match status" value="1"/>
</dbReference>
<dbReference type="Proteomes" id="UP000198393">
    <property type="component" value="Unassembled WGS sequence"/>
</dbReference>
<dbReference type="RefSeq" id="WP_089358427.1">
    <property type="nucleotide sequence ID" value="NZ_FZPD01000008.1"/>
</dbReference>
<evidence type="ECO:0000313" key="2">
    <source>
        <dbReference type="EMBL" id="SNT39746.1"/>
    </source>
</evidence>
<accession>A0A239MAH6</accession>
<protein>
    <submittedName>
        <fullName evidence="2">Type I restriction enzyme R protein N terminus (HSDR_N)</fullName>
    </submittedName>
</protein>
<dbReference type="SUPFAM" id="SSF52540">
    <property type="entry name" value="P-loop containing nucleoside triphosphate hydrolases"/>
    <property type="match status" value="1"/>
</dbReference>